<protein>
    <submittedName>
        <fullName evidence="2">Uncharacterized protein</fullName>
    </submittedName>
</protein>
<keyword evidence="1" id="KW-0175">Coiled coil</keyword>
<reference evidence="2" key="1">
    <citation type="journal article" date="2021" name="Proc. Natl. Acad. Sci. U.S.A.">
        <title>A Catalog of Tens of Thousands of Viruses from Human Metagenomes Reveals Hidden Associations with Chronic Diseases.</title>
        <authorList>
            <person name="Tisza M.J."/>
            <person name="Buck C.B."/>
        </authorList>
    </citation>
    <scope>NUCLEOTIDE SEQUENCE</scope>
    <source>
        <strain evidence="2">Ctr2f5</strain>
    </source>
</reference>
<name>A0A8S5QDL3_9CAUD</name>
<feature type="coiled-coil region" evidence="1">
    <location>
        <begin position="167"/>
        <end position="204"/>
    </location>
</feature>
<proteinExistence type="predicted"/>
<sequence>MKLDYFSLISPLPFYVNGVGSIKSPTLREISKINYYTYQVYLSNLLLDPDSYYEMIDKTEGTYLCNFTDQEKDIILRIRNEYMNLDEKSKEDISIYNIMAFDKFLIDSILCTLNFFFEDEIIYDTEKRFFVLFSGAIDDNNKKVQTGIIHENNYNEIVDIILQRVNINKKKDEHKNVKVKNKTAERLLKKMQKGSNAVKQKEDKKMEIGNLISSISAHSKTLNILNIWDLTIFQLYDQFTRMRYEDSYVMNSTSVSVWGDKENKFDDTIWFSIINKD</sequence>
<organism evidence="2">
    <name type="scientific">Siphoviridae sp. ctr2f5</name>
    <dbReference type="NCBI Taxonomy" id="2825684"/>
    <lineage>
        <taxon>Viruses</taxon>
        <taxon>Duplodnaviria</taxon>
        <taxon>Heunggongvirae</taxon>
        <taxon>Uroviricota</taxon>
        <taxon>Caudoviricetes</taxon>
    </lineage>
</organism>
<evidence type="ECO:0000256" key="1">
    <source>
        <dbReference type="SAM" id="Coils"/>
    </source>
</evidence>
<evidence type="ECO:0000313" key="2">
    <source>
        <dbReference type="EMBL" id="DAE17343.1"/>
    </source>
</evidence>
<accession>A0A8S5QDL3</accession>
<dbReference type="EMBL" id="BK015639">
    <property type="protein sequence ID" value="DAE17343.1"/>
    <property type="molecule type" value="Genomic_DNA"/>
</dbReference>